<accession>A0A561WC07</accession>
<keyword evidence="2" id="KW-0378">Hydrolase</keyword>
<dbReference type="GO" id="GO:0016787">
    <property type="term" value="F:hydrolase activity"/>
    <property type="evidence" value="ECO:0007669"/>
    <property type="project" value="UniProtKB-KW"/>
</dbReference>
<evidence type="ECO:0000313" key="3">
    <source>
        <dbReference type="Proteomes" id="UP000320239"/>
    </source>
</evidence>
<dbReference type="Pfam" id="PF06259">
    <property type="entry name" value="Abhydrolase_8"/>
    <property type="match status" value="1"/>
</dbReference>
<dbReference type="InterPro" id="IPR029058">
    <property type="entry name" value="AB_hydrolase_fold"/>
</dbReference>
<dbReference type="RefSeq" id="WP_122980013.1">
    <property type="nucleotide sequence ID" value="NZ_VTPA01000030.1"/>
</dbReference>
<feature type="domain" description="DUF1023" evidence="1">
    <location>
        <begin position="111"/>
        <end position="279"/>
    </location>
</feature>
<sequence length="334" mass="36143">MGDLDGLPATVRDQSNRVMMAREEGRITPELNQYSDRVDYIGSMVEQDRVTELYPDESDPQAAKFRADAEMYDLMEKIRPMQDALDGIKAIHDRIAAPGPAVYLLKFSTEGRGRAVVAINNPDTADNVITYVPGTFAKLGEGTATDIERSHKMVADAGLAAPSKKTSSITWEGYDAPQSLIPGAAESGFADDAAPDLRRFQTGLRASTHAHLTVLGHSYGTTVVGFTARDTAGIQADDIVFVASPGVGVAYAVQLNGVPLGHVWATTAVFDIIRIVPDVRYGYSPVDPQFGAHQFTMDWNPLDGHTTYWDGTYDDNPARRGIAAIATSKYSSVQ</sequence>
<dbReference type="EMBL" id="VIWY01000003">
    <property type="protein sequence ID" value="TWG21389.1"/>
    <property type="molecule type" value="Genomic_DNA"/>
</dbReference>
<keyword evidence="3" id="KW-1185">Reference proteome</keyword>
<dbReference type="AlphaFoldDB" id="A0A561WC07"/>
<evidence type="ECO:0000259" key="1">
    <source>
        <dbReference type="Pfam" id="PF06259"/>
    </source>
</evidence>
<name>A0A561WC07_ACTTI</name>
<dbReference type="SUPFAM" id="SSF53474">
    <property type="entry name" value="alpha/beta-Hydrolases"/>
    <property type="match status" value="1"/>
</dbReference>
<reference evidence="2 3" key="1">
    <citation type="submission" date="2019-06" db="EMBL/GenBank/DDBJ databases">
        <title>Sequencing the genomes of 1000 actinobacteria strains.</title>
        <authorList>
            <person name="Klenk H.-P."/>
        </authorList>
    </citation>
    <scope>NUCLEOTIDE SEQUENCE [LARGE SCALE GENOMIC DNA]</scope>
    <source>
        <strain evidence="2 3">DSM 43866</strain>
    </source>
</reference>
<protein>
    <submittedName>
        <fullName evidence="2">Alpha/beta hydrolase family protein</fullName>
    </submittedName>
</protein>
<dbReference type="InterPro" id="IPR010427">
    <property type="entry name" value="DUF1023"/>
</dbReference>
<dbReference type="Proteomes" id="UP000320239">
    <property type="component" value="Unassembled WGS sequence"/>
</dbReference>
<organism evidence="2 3">
    <name type="scientific">Actinoplanes teichomyceticus</name>
    <dbReference type="NCBI Taxonomy" id="1867"/>
    <lineage>
        <taxon>Bacteria</taxon>
        <taxon>Bacillati</taxon>
        <taxon>Actinomycetota</taxon>
        <taxon>Actinomycetes</taxon>
        <taxon>Micromonosporales</taxon>
        <taxon>Micromonosporaceae</taxon>
        <taxon>Actinoplanes</taxon>
    </lineage>
</organism>
<comment type="caution">
    <text evidence="2">The sequence shown here is derived from an EMBL/GenBank/DDBJ whole genome shotgun (WGS) entry which is preliminary data.</text>
</comment>
<proteinExistence type="predicted"/>
<evidence type="ECO:0000313" key="2">
    <source>
        <dbReference type="EMBL" id="TWG21389.1"/>
    </source>
</evidence>
<gene>
    <name evidence="2" type="ORF">FHX34_103927</name>
</gene>